<proteinExistence type="predicted"/>
<dbReference type="EMBL" id="JARJLM010000255">
    <property type="protein sequence ID" value="MDF3834168.1"/>
    <property type="molecule type" value="Genomic_DNA"/>
</dbReference>
<name>A0ABT6ANI6_9BURK</name>
<comment type="caution">
    <text evidence="1">The sequence shown here is derived from an EMBL/GenBank/DDBJ whole genome shotgun (WGS) entry which is preliminary data.</text>
</comment>
<evidence type="ECO:0000313" key="1">
    <source>
        <dbReference type="EMBL" id="MDF3834168.1"/>
    </source>
</evidence>
<sequence>MYSDDLSKLFQRIGDNPQDYRQIVREDSVLQARERWPLLASMGAELWDELPHRPAP</sequence>
<evidence type="ECO:0000313" key="2">
    <source>
        <dbReference type="Proteomes" id="UP001216674"/>
    </source>
</evidence>
<organism evidence="1 2">
    <name type="scientific">Cupriavidus basilensis</name>
    <dbReference type="NCBI Taxonomy" id="68895"/>
    <lineage>
        <taxon>Bacteria</taxon>
        <taxon>Pseudomonadati</taxon>
        <taxon>Pseudomonadota</taxon>
        <taxon>Betaproteobacteria</taxon>
        <taxon>Burkholderiales</taxon>
        <taxon>Burkholderiaceae</taxon>
        <taxon>Cupriavidus</taxon>
    </lineage>
</organism>
<keyword evidence="2" id="KW-1185">Reference proteome</keyword>
<accession>A0ABT6ANI6</accession>
<dbReference type="RefSeq" id="WP_276265306.1">
    <property type="nucleotide sequence ID" value="NZ_JARJLM010000255.1"/>
</dbReference>
<gene>
    <name evidence="1" type="primary">bcsP</name>
    <name evidence="1" type="ORF">P3W85_14560</name>
</gene>
<reference evidence="1 2" key="1">
    <citation type="submission" date="2023-03" db="EMBL/GenBank/DDBJ databases">
        <title>Draft assemblies of triclosan tolerant bacteria isolated from returned activated sludge.</title>
        <authorList>
            <person name="Van Hamelsveld S."/>
        </authorList>
    </citation>
    <scope>NUCLEOTIDE SEQUENCE [LARGE SCALE GENOMIC DNA]</scope>
    <source>
        <strain evidence="1 2">GW210010_S58</strain>
    </source>
</reference>
<dbReference type="Proteomes" id="UP001216674">
    <property type="component" value="Unassembled WGS sequence"/>
</dbReference>
<dbReference type="NCBIfam" id="NF040718">
    <property type="entry name" value="BcsP_of_Ic"/>
    <property type="match status" value="1"/>
</dbReference>
<protein>
    <submittedName>
        <fullName evidence="1">Cellulose biosynthesis protein BcsP</fullName>
    </submittedName>
</protein>
<dbReference type="Pfam" id="PF10945">
    <property type="entry name" value="CBP_BcsR"/>
    <property type="match status" value="1"/>
</dbReference>
<dbReference type="InterPro" id="IPR024487">
    <property type="entry name" value="CBP_BcsR"/>
</dbReference>